<gene>
    <name evidence="1" type="primary">RvY_04901-1</name>
    <name evidence="1" type="synonym">RvY_04901.1</name>
    <name evidence="1" type="ORF">RvY_04901</name>
</gene>
<dbReference type="Proteomes" id="UP000186922">
    <property type="component" value="Unassembled WGS sequence"/>
</dbReference>
<organism evidence="1 2">
    <name type="scientific">Ramazzottius varieornatus</name>
    <name type="common">Water bear</name>
    <name type="synonym">Tardigrade</name>
    <dbReference type="NCBI Taxonomy" id="947166"/>
    <lineage>
        <taxon>Eukaryota</taxon>
        <taxon>Metazoa</taxon>
        <taxon>Ecdysozoa</taxon>
        <taxon>Tardigrada</taxon>
        <taxon>Eutardigrada</taxon>
        <taxon>Parachela</taxon>
        <taxon>Hypsibioidea</taxon>
        <taxon>Ramazzottiidae</taxon>
        <taxon>Ramazzottius</taxon>
    </lineage>
</organism>
<keyword evidence="2" id="KW-1185">Reference proteome</keyword>
<name>A0A1D1UZU3_RAMVA</name>
<evidence type="ECO:0000313" key="1">
    <source>
        <dbReference type="EMBL" id="GAU92877.1"/>
    </source>
</evidence>
<dbReference type="EMBL" id="BDGG01000002">
    <property type="protein sequence ID" value="GAU92877.1"/>
    <property type="molecule type" value="Genomic_DNA"/>
</dbReference>
<evidence type="ECO:0000313" key="2">
    <source>
        <dbReference type="Proteomes" id="UP000186922"/>
    </source>
</evidence>
<accession>A0A1D1UZU3</accession>
<comment type="caution">
    <text evidence="1">The sequence shown here is derived from an EMBL/GenBank/DDBJ whole genome shotgun (WGS) entry which is preliminary data.</text>
</comment>
<protein>
    <submittedName>
        <fullName evidence="1">Uncharacterized protein</fullName>
    </submittedName>
</protein>
<dbReference type="AlphaFoldDB" id="A0A1D1UZU3"/>
<sequence length="78" mass="8685">MVGKRCELYHATQVAVKLHQCAEPSEEDNQSHELDDVMEVKEAARPTVVDEGAEGPEVVTHVLSWIRSDNVNVDQDAQ</sequence>
<proteinExistence type="predicted"/>
<reference evidence="1 2" key="1">
    <citation type="journal article" date="2016" name="Nat. Commun.">
        <title>Extremotolerant tardigrade genome and improved radiotolerance of human cultured cells by tardigrade-unique protein.</title>
        <authorList>
            <person name="Hashimoto T."/>
            <person name="Horikawa D.D."/>
            <person name="Saito Y."/>
            <person name="Kuwahara H."/>
            <person name="Kozuka-Hata H."/>
            <person name="Shin-I T."/>
            <person name="Minakuchi Y."/>
            <person name="Ohishi K."/>
            <person name="Motoyama A."/>
            <person name="Aizu T."/>
            <person name="Enomoto A."/>
            <person name="Kondo K."/>
            <person name="Tanaka S."/>
            <person name="Hara Y."/>
            <person name="Koshikawa S."/>
            <person name="Sagara H."/>
            <person name="Miura T."/>
            <person name="Yokobori S."/>
            <person name="Miyagawa K."/>
            <person name="Suzuki Y."/>
            <person name="Kubo T."/>
            <person name="Oyama M."/>
            <person name="Kohara Y."/>
            <person name="Fujiyama A."/>
            <person name="Arakawa K."/>
            <person name="Katayama T."/>
            <person name="Toyoda A."/>
            <person name="Kunieda T."/>
        </authorList>
    </citation>
    <scope>NUCLEOTIDE SEQUENCE [LARGE SCALE GENOMIC DNA]</scope>
    <source>
        <strain evidence="1 2">YOKOZUNA-1</strain>
    </source>
</reference>